<accession>A0A0J7XPS1</accession>
<dbReference type="Proteomes" id="UP000052232">
    <property type="component" value="Unassembled WGS sequence"/>
</dbReference>
<evidence type="ECO:0000259" key="1">
    <source>
        <dbReference type="Pfam" id="PF12697"/>
    </source>
</evidence>
<dbReference type="PATRIC" id="fig|1420583.3.peg.3550"/>
<proteinExistence type="predicted"/>
<dbReference type="Gene3D" id="3.40.50.1820">
    <property type="entry name" value="alpha/beta hydrolase"/>
    <property type="match status" value="1"/>
</dbReference>
<dbReference type="Pfam" id="PF12697">
    <property type="entry name" value="Abhydrolase_6"/>
    <property type="match status" value="1"/>
</dbReference>
<organism evidence="2 3">
    <name type="scientific">Sphingobium cupriresistens LL01</name>
    <dbReference type="NCBI Taxonomy" id="1420583"/>
    <lineage>
        <taxon>Bacteria</taxon>
        <taxon>Pseudomonadati</taxon>
        <taxon>Pseudomonadota</taxon>
        <taxon>Alphaproteobacteria</taxon>
        <taxon>Sphingomonadales</taxon>
        <taxon>Sphingomonadaceae</taxon>
        <taxon>Sphingobium</taxon>
    </lineage>
</organism>
<protein>
    <submittedName>
        <fullName evidence="2">Esterase</fullName>
    </submittedName>
</protein>
<dbReference type="AlphaFoldDB" id="A0A0J7XPS1"/>
<dbReference type="PANTHER" id="PTHR37017">
    <property type="entry name" value="AB HYDROLASE-1 DOMAIN-CONTAINING PROTEIN-RELATED"/>
    <property type="match status" value="1"/>
</dbReference>
<name>A0A0J7XPS1_9SPHN</name>
<dbReference type="STRING" id="1420583.V473_18765"/>
<comment type="caution">
    <text evidence="2">The sequence shown here is derived from an EMBL/GenBank/DDBJ whole genome shotgun (WGS) entry which is preliminary data.</text>
</comment>
<gene>
    <name evidence="2" type="ORF">V473_18765</name>
</gene>
<dbReference type="SUPFAM" id="SSF53474">
    <property type="entry name" value="alpha/beta-Hydrolases"/>
    <property type="match status" value="1"/>
</dbReference>
<reference evidence="2" key="2">
    <citation type="journal article" date="2015" name="G3 (Bethesda)">
        <title>Insights into Ongoing Evolution of the Hexachlorocyclohexane Catabolic Pathway from Comparative Genomics of Ten Sphingomonadaceae Strains.</title>
        <authorList>
            <person name="Pearce S.L."/>
            <person name="Oakeshott J.G."/>
            <person name="Pandey G."/>
        </authorList>
    </citation>
    <scope>NUCLEOTIDE SEQUENCE [LARGE SCALE GENOMIC DNA]</scope>
    <source>
        <strain evidence="2">LL01</strain>
    </source>
</reference>
<dbReference type="InterPro" id="IPR029058">
    <property type="entry name" value="AB_hydrolase_fold"/>
</dbReference>
<feature type="domain" description="AB hydrolase-1" evidence="1">
    <location>
        <begin position="4"/>
        <end position="233"/>
    </location>
</feature>
<dbReference type="RefSeq" id="WP_082679184.1">
    <property type="nucleotide sequence ID" value="NZ_KQ130436.1"/>
</dbReference>
<evidence type="ECO:0000313" key="2">
    <source>
        <dbReference type="EMBL" id="KMS53033.1"/>
    </source>
</evidence>
<keyword evidence="3" id="KW-1185">Reference proteome</keyword>
<reference evidence="2" key="1">
    <citation type="submission" date="2014-01" db="EMBL/GenBank/DDBJ databases">
        <authorList>
            <person name="Pearce S."/>
            <person name="Pandey G."/>
            <person name="Oakeshott J."/>
        </authorList>
    </citation>
    <scope>NUCLEOTIDE SEQUENCE</scope>
    <source>
        <strain evidence="2">LL01</strain>
    </source>
</reference>
<evidence type="ECO:0000313" key="3">
    <source>
        <dbReference type="Proteomes" id="UP000052232"/>
    </source>
</evidence>
<dbReference type="InterPro" id="IPR052897">
    <property type="entry name" value="Sec-Metab_Biosynth_Hydrolase"/>
</dbReference>
<sequence length="246" mass="26421">MTTFVLLHGGGMGGWTWKYVRELLETLGHKVYTPTFTGFGERSHLIGRDVGNATHVQDVVNVLRYEDLRDVVLVAHSYAGTVAPGVIAQMGDRIASVIYLDAIVPHSGERIASLMGYVPEDQLAGLDAMLDAGEGPIGSGVDAMQREAAKTHPHLMDPDREKWLLDNLSDQPMKATACVIPVGAETIEKPVDYIAAAITVMTAMHDRARALGWTIHSHPGDHALLVGDPEGTVELILKITASKGAA</sequence>
<dbReference type="PANTHER" id="PTHR37017:SF11">
    <property type="entry name" value="ESTERASE_LIPASE_THIOESTERASE DOMAIN-CONTAINING PROTEIN"/>
    <property type="match status" value="1"/>
</dbReference>
<dbReference type="InterPro" id="IPR000073">
    <property type="entry name" value="AB_hydrolase_1"/>
</dbReference>
<dbReference type="EMBL" id="JACT01000005">
    <property type="protein sequence ID" value="KMS53033.1"/>
    <property type="molecule type" value="Genomic_DNA"/>
</dbReference>